<dbReference type="RefSeq" id="WP_181233207.1">
    <property type="nucleotide sequence ID" value="NZ_PVNL01000030.1"/>
</dbReference>
<evidence type="ECO:0000313" key="4">
    <source>
        <dbReference type="Proteomes" id="UP000238823"/>
    </source>
</evidence>
<evidence type="ECO:0000259" key="1">
    <source>
        <dbReference type="Pfam" id="PF02441"/>
    </source>
</evidence>
<dbReference type="AlphaFoldDB" id="A0A2S9YVK3"/>
<dbReference type="GO" id="GO:0004633">
    <property type="term" value="F:phosphopantothenoylcysteine decarboxylase activity"/>
    <property type="evidence" value="ECO:0007669"/>
    <property type="project" value="TreeGrafter"/>
</dbReference>
<accession>A0A2S9YVK3</accession>
<dbReference type="Gene3D" id="3.40.50.1950">
    <property type="entry name" value="Flavin prenyltransferase-like"/>
    <property type="match status" value="1"/>
</dbReference>
<dbReference type="Pfam" id="PF13649">
    <property type="entry name" value="Methyltransf_25"/>
    <property type="match status" value="1"/>
</dbReference>
<reference evidence="3 4" key="1">
    <citation type="submission" date="2018-03" db="EMBL/GenBank/DDBJ databases">
        <title>Draft Genome Sequences of the Obligatory Marine Myxobacteria Enhygromyxa salina SWB007.</title>
        <authorList>
            <person name="Poehlein A."/>
            <person name="Moghaddam J.A."/>
            <person name="Harms H."/>
            <person name="Alanjari M."/>
            <person name="Koenig G.M."/>
            <person name="Daniel R."/>
            <person name="Schaeberle T.F."/>
        </authorList>
    </citation>
    <scope>NUCLEOTIDE SEQUENCE [LARGE SCALE GENOMIC DNA]</scope>
    <source>
        <strain evidence="3 4">SWB007</strain>
    </source>
</reference>
<dbReference type="GO" id="GO:0010181">
    <property type="term" value="F:FMN binding"/>
    <property type="evidence" value="ECO:0007669"/>
    <property type="project" value="TreeGrafter"/>
</dbReference>
<dbReference type="SUPFAM" id="SSF52507">
    <property type="entry name" value="Homo-oligomeric flavin-containing Cys decarboxylases, HFCD"/>
    <property type="match status" value="1"/>
</dbReference>
<dbReference type="EMBL" id="PVNL01000030">
    <property type="protein sequence ID" value="PRQ09079.1"/>
    <property type="molecule type" value="Genomic_DNA"/>
</dbReference>
<evidence type="ECO:0000259" key="2">
    <source>
        <dbReference type="Pfam" id="PF13649"/>
    </source>
</evidence>
<dbReference type="Gene3D" id="3.40.50.150">
    <property type="entry name" value="Vaccinia Virus protein VP39"/>
    <property type="match status" value="1"/>
</dbReference>
<dbReference type="PANTHER" id="PTHR14359">
    <property type="entry name" value="HOMO-OLIGOMERIC FLAVIN CONTAINING CYS DECARBOXYLASE FAMILY"/>
    <property type="match status" value="1"/>
</dbReference>
<proteinExistence type="predicted"/>
<dbReference type="PANTHER" id="PTHR14359:SF6">
    <property type="entry name" value="PHOSPHOPANTOTHENOYLCYSTEINE DECARBOXYLASE"/>
    <property type="match status" value="1"/>
</dbReference>
<dbReference type="InterPro" id="IPR029063">
    <property type="entry name" value="SAM-dependent_MTases_sf"/>
</dbReference>
<dbReference type="GO" id="GO:0071513">
    <property type="term" value="C:phosphopantothenoylcysteine decarboxylase complex"/>
    <property type="evidence" value="ECO:0007669"/>
    <property type="project" value="TreeGrafter"/>
</dbReference>
<organism evidence="3 4">
    <name type="scientific">Enhygromyxa salina</name>
    <dbReference type="NCBI Taxonomy" id="215803"/>
    <lineage>
        <taxon>Bacteria</taxon>
        <taxon>Pseudomonadati</taxon>
        <taxon>Myxococcota</taxon>
        <taxon>Polyangia</taxon>
        <taxon>Nannocystales</taxon>
        <taxon>Nannocystaceae</taxon>
        <taxon>Enhygromyxa</taxon>
    </lineage>
</organism>
<dbReference type="InterPro" id="IPR036551">
    <property type="entry name" value="Flavin_trans-like"/>
</dbReference>
<dbReference type="Pfam" id="PF02441">
    <property type="entry name" value="Flavoprotein"/>
    <property type="match status" value="1"/>
</dbReference>
<dbReference type="SUPFAM" id="SSF53335">
    <property type="entry name" value="S-adenosyl-L-methionine-dependent methyltransferases"/>
    <property type="match status" value="1"/>
</dbReference>
<sequence length="506" mass="54125">MTNHDSSPTRLRRAPVVQIYDVRDTMVILAPDGEVRELSGLSAELARAVLQCCLTPCTRAQIVTRLELLTGGPIEEQELGVIDQLLAVLVAAKVLVPTSEQPAPAPSRPRTRLVLCLSGAIACSLAPGLIQRLLERGFEVRVVATEAALRFVQPEALEALVHFPVLSSLWPEDSGLPVPHINLAQWADAVLVWPATATTISRLATGYHSTLVSAIALCTRAPVVLVPSMNADMYSEPAVARNLQQLAADGMHVVHPGSGTELAHAPDTRLATLGPTPPHAVVVALLETALRIERARRADGQPATPRDADEWDRLFRTHQDHELGWHRDALDADMLAVLERAASPGTSVLDIGTGLGVAAIAAARLGCRVVATDIADTALLRARDRAGDSTGDTGIVWLRDDIADTRLYGTFDLLIDRGCLHLLSPEQLQPYAKAVARLTAPGGALLVKTHALSEGRSRGTTPWDRGMIEDLLGAAFTLETDEGSTLPGPAVTTAARLFVLRRRDPA</sequence>
<comment type="caution">
    <text evidence="3">The sequence shown here is derived from an EMBL/GenBank/DDBJ whole genome shotgun (WGS) entry which is preliminary data.</text>
</comment>
<dbReference type="InterPro" id="IPR003382">
    <property type="entry name" value="Flavoprotein"/>
</dbReference>
<evidence type="ECO:0000313" key="3">
    <source>
        <dbReference type="EMBL" id="PRQ09079.1"/>
    </source>
</evidence>
<name>A0A2S9YVK3_9BACT</name>
<dbReference type="Proteomes" id="UP000238823">
    <property type="component" value="Unassembled WGS sequence"/>
</dbReference>
<dbReference type="CDD" id="cd02440">
    <property type="entry name" value="AdoMet_MTases"/>
    <property type="match status" value="1"/>
</dbReference>
<feature type="domain" description="Flavoprotein" evidence="1">
    <location>
        <begin position="112"/>
        <end position="247"/>
    </location>
</feature>
<feature type="domain" description="Methyltransferase" evidence="2">
    <location>
        <begin position="348"/>
        <end position="443"/>
    </location>
</feature>
<protein>
    <submittedName>
        <fullName evidence="3">Coenzyme A biosynthesis bifunctional protein CoaBC</fullName>
    </submittedName>
</protein>
<gene>
    <name evidence="3" type="primary">coaBC_1</name>
    <name evidence="3" type="ORF">ENSA7_10690</name>
</gene>
<dbReference type="InterPro" id="IPR041698">
    <property type="entry name" value="Methyltransf_25"/>
</dbReference>
<dbReference type="GO" id="GO:0015937">
    <property type="term" value="P:coenzyme A biosynthetic process"/>
    <property type="evidence" value="ECO:0007669"/>
    <property type="project" value="TreeGrafter"/>
</dbReference>